<feature type="compositionally biased region" description="Low complexity" evidence="3">
    <location>
        <begin position="365"/>
        <end position="377"/>
    </location>
</feature>
<dbReference type="PANTHER" id="PTHR16127">
    <property type="entry name" value="TAXILIN"/>
    <property type="match status" value="1"/>
</dbReference>
<evidence type="ECO:0000256" key="2">
    <source>
        <dbReference type="SAM" id="Coils"/>
    </source>
</evidence>
<evidence type="ECO:0000256" key="3">
    <source>
        <dbReference type="SAM" id="MobiDB-lite"/>
    </source>
</evidence>
<gene>
    <name evidence="4" type="primary">Txlna_3</name>
    <name evidence="4" type="ORF">FJT64_026988</name>
</gene>
<feature type="region of interest" description="Disordered" evidence="3">
    <location>
        <begin position="302"/>
        <end position="408"/>
    </location>
</feature>
<protein>
    <submittedName>
        <fullName evidence="4">Alpha-taxilin</fullName>
    </submittedName>
</protein>
<reference evidence="4 5" key="1">
    <citation type="submission" date="2019-07" db="EMBL/GenBank/DDBJ databases">
        <title>Draft genome assembly of a fouling barnacle, Amphibalanus amphitrite (Darwin, 1854): The first reference genome for Thecostraca.</title>
        <authorList>
            <person name="Kim W."/>
        </authorList>
    </citation>
    <scope>NUCLEOTIDE SEQUENCE [LARGE SCALE GENOMIC DNA]</scope>
    <source>
        <strain evidence="4">SNU_AA5</strain>
        <tissue evidence="4">Soma without cirri and trophi</tissue>
    </source>
</reference>
<dbReference type="AlphaFoldDB" id="A0A6A4W5C6"/>
<name>A0A6A4W5C6_AMPAM</name>
<dbReference type="PANTHER" id="PTHR16127:SF13">
    <property type="entry name" value="GH01188P"/>
    <property type="match status" value="1"/>
</dbReference>
<evidence type="ECO:0000313" key="4">
    <source>
        <dbReference type="EMBL" id="KAF0300519.1"/>
    </source>
</evidence>
<keyword evidence="5" id="KW-1185">Reference proteome</keyword>
<evidence type="ECO:0000313" key="5">
    <source>
        <dbReference type="Proteomes" id="UP000440578"/>
    </source>
</evidence>
<dbReference type="Gene3D" id="1.10.287.1490">
    <property type="match status" value="1"/>
</dbReference>
<feature type="compositionally biased region" description="Polar residues" evidence="3">
    <location>
        <begin position="1"/>
        <end position="11"/>
    </location>
</feature>
<dbReference type="EMBL" id="VIIS01001257">
    <property type="protein sequence ID" value="KAF0300518.1"/>
    <property type="molecule type" value="Genomic_DNA"/>
</dbReference>
<dbReference type="Proteomes" id="UP000440578">
    <property type="component" value="Unassembled WGS sequence"/>
</dbReference>
<keyword evidence="2" id="KW-0175">Coiled coil</keyword>
<feature type="compositionally biased region" description="Pro residues" evidence="3">
    <location>
        <begin position="387"/>
        <end position="397"/>
    </location>
</feature>
<feature type="compositionally biased region" description="Low complexity" evidence="3">
    <location>
        <begin position="398"/>
        <end position="408"/>
    </location>
</feature>
<accession>A0A6A4W5C6</accession>
<dbReference type="GO" id="GO:0019905">
    <property type="term" value="F:syntaxin binding"/>
    <property type="evidence" value="ECO:0007669"/>
    <property type="project" value="InterPro"/>
</dbReference>
<evidence type="ECO:0000256" key="1">
    <source>
        <dbReference type="ARBA" id="ARBA00009550"/>
    </source>
</evidence>
<feature type="region of interest" description="Disordered" evidence="3">
    <location>
        <begin position="1"/>
        <end position="32"/>
    </location>
</feature>
<dbReference type="EMBL" id="VIIS01001257">
    <property type="protein sequence ID" value="KAF0300519.1"/>
    <property type="molecule type" value="Genomic_DNA"/>
</dbReference>
<comment type="similarity">
    <text evidence="1">Belongs to the taxilin family.</text>
</comment>
<comment type="caution">
    <text evidence="4">The sequence shown here is derived from an EMBL/GenBank/DDBJ whole genome shotgun (WGS) entry which is preliminary data.</text>
</comment>
<dbReference type="Pfam" id="PF09728">
    <property type="entry name" value="Taxilin"/>
    <property type="match status" value="1"/>
</dbReference>
<dbReference type="OrthoDB" id="425555at2759"/>
<dbReference type="InterPro" id="IPR026183">
    <property type="entry name" value="Taxilin_fam"/>
</dbReference>
<feature type="coiled-coil region" evidence="2">
    <location>
        <begin position="61"/>
        <end position="194"/>
    </location>
</feature>
<organism evidence="4 5">
    <name type="scientific">Amphibalanus amphitrite</name>
    <name type="common">Striped barnacle</name>
    <name type="synonym">Balanus amphitrite</name>
    <dbReference type="NCBI Taxonomy" id="1232801"/>
    <lineage>
        <taxon>Eukaryota</taxon>
        <taxon>Metazoa</taxon>
        <taxon>Ecdysozoa</taxon>
        <taxon>Arthropoda</taxon>
        <taxon>Crustacea</taxon>
        <taxon>Multicrustacea</taxon>
        <taxon>Cirripedia</taxon>
        <taxon>Thoracica</taxon>
        <taxon>Thoracicalcarea</taxon>
        <taxon>Balanomorpha</taxon>
        <taxon>Balanoidea</taxon>
        <taxon>Balanidae</taxon>
        <taxon>Amphibalaninae</taxon>
        <taxon>Amphibalanus</taxon>
    </lineage>
</organism>
<proteinExistence type="inferred from homology"/>
<feature type="coiled-coil region" evidence="2">
    <location>
        <begin position="230"/>
        <end position="299"/>
    </location>
</feature>
<sequence>MTSSADSNNGSKVLEAQVSEDGAKRDRKTQKRIEKTVEQVMSAANDIADPSERLMFVCRKHAESQEENKKLNSSIRKLEQRVEQLLKEKASMESEQSKALLTRSRLEGLCRELQKQNKLVKEESVAKIREEEEKRREVSAKFQTTLSDITGTMNENNQKNNKLTEENIEMSKKLKSLCEQYEQNNSEMSTYQKRCTDLQMSEVSLREQLNTYTEKYEDFQGALAKSSKVFNNFKSEMEKMQKNIRRLEKETATWRQRCEGSNRSLIKMAEQKQADDAQLLGQRRRIDTLERLCRALQARAAAGVGAEDGGGGETEEAADGAAVEPERALNGQGDCAESAVSSSEERPDITPADSPAVSCCQDAAVDSTSGVTGSGDTSPDESTTPEPSAPAPAPAPSGAPAEAEPVAL</sequence>